<dbReference type="InterPro" id="IPR051222">
    <property type="entry name" value="PPR/CCM1_RNA-binding"/>
</dbReference>
<dbReference type="EMBL" id="JABMIG020000258">
    <property type="protein sequence ID" value="KAL3783510.1"/>
    <property type="molecule type" value="Genomic_DNA"/>
</dbReference>
<reference evidence="4 5" key="1">
    <citation type="journal article" date="2020" name="G3 (Bethesda)">
        <title>Improved Reference Genome for Cyclotella cryptica CCMP332, a Model for Cell Wall Morphogenesis, Salinity Adaptation, and Lipid Production in Diatoms (Bacillariophyta).</title>
        <authorList>
            <person name="Roberts W.R."/>
            <person name="Downey K.M."/>
            <person name="Ruck E.C."/>
            <person name="Traller J.C."/>
            <person name="Alverson A.J."/>
        </authorList>
    </citation>
    <scope>NUCLEOTIDE SEQUENCE [LARGE SCALE GENOMIC DNA]</scope>
    <source>
        <strain evidence="4 5">CCMP332</strain>
    </source>
</reference>
<evidence type="ECO:0000256" key="3">
    <source>
        <dbReference type="SAM" id="MobiDB-lite"/>
    </source>
</evidence>
<evidence type="ECO:0008006" key="6">
    <source>
        <dbReference type="Google" id="ProtNLM"/>
    </source>
</evidence>
<evidence type="ECO:0000256" key="1">
    <source>
        <dbReference type="ARBA" id="ARBA00022737"/>
    </source>
</evidence>
<gene>
    <name evidence="4" type="ORF">HJC23_009475</name>
</gene>
<dbReference type="PANTHER" id="PTHR47942">
    <property type="entry name" value="TETRATRICOPEPTIDE REPEAT (TPR)-LIKE SUPERFAMILY PROTEIN-RELATED"/>
    <property type="match status" value="1"/>
</dbReference>
<comment type="caution">
    <text evidence="4">The sequence shown here is derived from an EMBL/GenBank/DDBJ whole genome shotgun (WGS) entry which is preliminary data.</text>
</comment>
<evidence type="ECO:0000313" key="5">
    <source>
        <dbReference type="Proteomes" id="UP001516023"/>
    </source>
</evidence>
<name>A0ABD3PAM9_9STRA</name>
<feature type="region of interest" description="Disordered" evidence="3">
    <location>
        <begin position="85"/>
        <end position="118"/>
    </location>
</feature>
<feature type="repeat" description="PPR" evidence="2">
    <location>
        <begin position="747"/>
        <end position="777"/>
    </location>
</feature>
<accession>A0ABD3PAM9</accession>
<organism evidence="4 5">
    <name type="scientific">Cyclotella cryptica</name>
    <dbReference type="NCBI Taxonomy" id="29204"/>
    <lineage>
        <taxon>Eukaryota</taxon>
        <taxon>Sar</taxon>
        <taxon>Stramenopiles</taxon>
        <taxon>Ochrophyta</taxon>
        <taxon>Bacillariophyta</taxon>
        <taxon>Coscinodiscophyceae</taxon>
        <taxon>Thalassiosirophycidae</taxon>
        <taxon>Stephanodiscales</taxon>
        <taxon>Stephanodiscaceae</taxon>
        <taxon>Cyclotella</taxon>
    </lineage>
</organism>
<sequence length="1095" mass="122382">MKTNTNQRTRLASFVVPFCVHTLLSSHRGSSAWMMPYRSSGMKIASYDWPAGSIRSSPSSNALEPNAECARNNKFIATSHVRSRLYSTPPSSSTHHAELSGIHSNSHQHPNPESTTAKQRISFHLAKASQALSKNDIATQHSEVELAEQELLLWVEHYRHRSSDTGTGASEHDIAVERPEPQVFNDVIWALLALPSSYSAAVESWKDDNLNRQDPSLSFLEANDSNGAEDASKGMDQLRAVLGKSKLRNIHRKGSGSGANVLIESKSERATRILDLMESLHEPLGSVYDDIIASHSIDALECLSRPQQKQQNEEDSHHYYNQAWKSAKLALSLLTRSEELYRETGEDPSRLPSISSYVAVMDVWKALAVSAEERLEEKKREEALDVVRMLNQRRLEIYSLENMNDESRANYKQRARFNLLPVEKTGSVKDVLQFAISLLHQTDPSYEPPAIDESIGTWHFNHVIFDLAKYPQPFSGALAQDLLEFMVCMVKESSPKVLVKTKTRRKKPSLDTTTEQCESNPIIPKPNTDTINGVLKAWMVTPDITDAARRAEAILAQIAVWQSDGTLWGVHPDVVSYNTCMSCWKDSGIPGGAARATEILTLLEANITDIQPDVISYATCIGAWAESSARDGGSGRRAEEILTRMYQRSKNDSSLPRPNTRCFNAVLLAYANSRQEGGGKRALELLRFMERLHSEGYEDVRPDSYTLNIVMKALTNCGENGAAQKASQILKRMEESFSMGDTRLKPDLLSYNIVLDAFAKKGDALAAEALLNQMYERVSKSGGIAKPPNAHSYTAVLSAWARCDDKVMAVKRAEELFNDLERKYAAGETDVRADTSVYNALINCWAKSGDRQSPYRVTKILDLMEELGLQGGDCDVQPNSRTYCAVLDALAKSRNWKAYSESLAILDRMEELYAEGFESVRPCARAYSIVISTIARSRKKGKAVKAQEILHRMESEYRKGNIQARPTVYSYNAVINAAAYTPKGDEREQEEAFKVACLTFDQLIMSDYLKPSHVSYGTFLKAIQNLMPVSDVRDDLVKSVFRRCCRDGQVGTLVLRSMKQLASPELYQSLLEGESKYDLPKSWSANIRERTTVMI</sequence>
<dbReference type="Pfam" id="PF13812">
    <property type="entry name" value="PPR_3"/>
    <property type="match status" value="1"/>
</dbReference>
<dbReference type="Gene3D" id="1.25.40.10">
    <property type="entry name" value="Tetratricopeptide repeat domain"/>
    <property type="match status" value="3"/>
</dbReference>
<feature type="compositionally biased region" description="Polar residues" evidence="3">
    <location>
        <begin position="102"/>
        <end position="118"/>
    </location>
</feature>
<dbReference type="NCBIfam" id="TIGR00756">
    <property type="entry name" value="PPR"/>
    <property type="match status" value="1"/>
</dbReference>
<dbReference type="AlphaFoldDB" id="A0ABD3PAM9"/>
<dbReference type="PROSITE" id="PS51375">
    <property type="entry name" value="PPR"/>
    <property type="match status" value="1"/>
</dbReference>
<dbReference type="InterPro" id="IPR011990">
    <property type="entry name" value="TPR-like_helical_dom_sf"/>
</dbReference>
<evidence type="ECO:0000313" key="4">
    <source>
        <dbReference type="EMBL" id="KAL3783510.1"/>
    </source>
</evidence>
<dbReference type="Proteomes" id="UP001516023">
    <property type="component" value="Unassembled WGS sequence"/>
</dbReference>
<dbReference type="PANTHER" id="PTHR47942:SF63">
    <property type="entry name" value="PENTATRICOPEPTIDE REPEAT-CONTAINING PROTEIN"/>
    <property type="match status" value="1"/>
</dbReference>
<keyword evidence="1" id="KW-0677">Repeat</keyword>
<protein>
    <recommendedName>
        <fullName evidence="6">Pentacotripeptide-repeat region of PRORP domain-containing protein</fullName>
    </recommendedName>
</protein>
<feature type="compositionally biased region" description="Polar residues" evidence="3">
    <location>
        <begin position="85"/>
        <end position="94"/>
    </location>
</feature>
<dbReference type="InterPro" id="IPR002885">
    <property type="entry name" value="PPR_rpt"/>
</dbReference>
<evidence type="ECO:0000256" key="2">
    <source>
        <dbReference type="PROSITE-ProRule" id="PRU00708"/>
    </source>
</evidence>
<proteinExistence type="predicted"/>
<keyword evidence="5" id="KW-1185">Reference proteome</keyword>